<reference evidence="1" key="1">
    <citation type="submission" date="2015-11" db="EMBL/GenBank/DDBJ databases">
        <title>De novo transcriptome assembly of four potential Pierce s Disease insect vectors from Arizona vineyards.</title>
        <authorList>
            <person name="Tassone E.E."/>
        </authorList>
    </citation>
    <scope>NUCLEOTIDE SEQUENCE</scope>
</reference>
<dbReference type="EMBL" id="GECZ01008738">
    <property type="protein sequence ID" value="JAS61031.1"/>
    <property type="molecule type" value="Transcribed_RNA"/>
</dbReference>
<organism evidence="1">
    <name type="scientific">Cuerna arida</name>
    <dbReference type="NCBI Taxonomy" id="1464854"/>
    <lineage>
        <taxon>Eukaryota</taxon>
        <taxon>Metazoa</taxon>
        <taxon>Ecdysozoa</taxon>
        <taxon>Arthropoda</taxon>
        <taxon>Hexapoda</taxon>
        <taxon>Insecta</taxon>
        <taxon>Pterygota</taxon>
        <taxon>Neoptera</taxon>
        <taxon>Paraneoptera</taxon>
        <taxon>Hemiptera</taxon>
        <taxon>Auchenorrhyncha</taxon>
        <taxon>Membracoidea</taxon>
        <taxon>Cicadellidae</taxon>
        <taxon>Cicadellinae</taxon>
        <taxon>Proconiini</taxon>
        <taxon>Cuerna</taxon>
    </lineage>
</organism>
<accession>A0A1B6GF40</accession>
<protein>
    <recommendedName>
        <fullName evidence="2">Reverse transcriptase domain-containing protein</fullName>
    </recommendedName>
</protein>
<evidence type="ECO:0000313" key="1">
    <source>
        <dbReference type="EMBL" id="JAS61031.1"/>
    </source>
</evidence>
<feature type="non-terminal residue" evidence="1">
    <location>
        <position position="1"/>
    </location>
</feature>
<evidence type="ECO:0008006" key="2">
    <source>
        <dbReference type="Google" id="ProtNLM"/>
    </source>
</evidence>
<dbReference type="AlphaFoldDB" id="A0A1B6GF40"/>
<proteinExistence type="predicted"/>
<feature type="non-terminal residue" evidence="1">
    <location>
        <position position="153"/>
    </location>
</feature>
<name>A0A1B6GF40_9HEMI</name>
<gene>
    <name evidence="1" type="ORF">g.6043</name>
</gene>
<sequence>EMIQEAKRKNKSFRGKINSAKKDFFCKKIFNSTNVMKTAWNLINGEVGKKHKIESVPGLSVNNKVYTCKKDICDLFNNYFKNVVDDEILPNLTKINSNQSNSFETEFSDKLFSFKCEPVESQEINKIIMSFDNKYSTGYDDIPMPVIKKAKKY</sequence>